<dbReference type="InterPro" id="IPR013113">
    <property type="entry name" value="SIP_FAD-bd"/>
</dbReference>
<dbReference type="InterPro" id="IPR039261">
    <property type="entry name" value="FNR_nucleotide-bd"/>
</dbReference>
<dbReference type="SUPFAM" id="SSF63380">
    <property type="entry name" value="Riboflavin synthase domain-like"/>
    <property type="match status" value="1"/>
</dbReference>
<proteinExistence type="predicted"/>
<gene>
    <name evidence="2" type="ORF">RM844_19610</name>
</gene>
<dbReference type="Gene3D" id="2.40.30.10">
    <property type="entry name" value="Translation factors"/>
    <property type="match status" value="1"/>
</dbReference>
<dbReference type="InterPro" id="IPR017927">
    <property type="entry name" value="FAD-bd_FR_type"/>
</dbReference>
<dbReference type="CDD" id="cd06193">
    <property type="entry name" value="siderophore_interacting"/>
    <property type="match status" value="1"/>
</dbReference>
<reference evidence="3" key="1">
    <citation type="submission" date="2023-07" db="EMBL/GenBank/DDBJ databases">
        <title>30 novel species of actinomycetes from the DSMZ collection.</title>
        <authorList>
            <person name="Nouioui I."/>
        </authorList>
    </citation>
    <scope>NUCLEOTIDE SEQUENCE [LARGE SCALE GENOMIC DNA]</scope>
    <source>
        <strain evidence="3">DSM 44915</strain>
    </source>
</reference>
<accession>A0ABU2JU30</accession>
<keyword evidence="3" id="KW-1185">Reference proteome</keyword>
<dbReference type="EMBL" id="JAVREO010000011">
    <property type="protein sequence ID" value="MDT0268496.1"/>
    <property type="molecule type" value="Genomic_DNA"/>
</dbReference>
<organism evidence="2 3">
    <name type="scientific">Streptomyces chisholmiae</name>
    <dbReference type="NCBI Taxonomy" id="3075540"/>
    <lineage>
        <taxon>Bacteria</taxon>
        <taxon>Bacillati</taxon>
        <taxon>Actinomycetota</taxon>
        <taxon>Actinomycetes</taxon>
        <taxon>Kitasatosporales</taxon>
        <taxon>Streptomycetaceae</taxon>
        <taxon>Streptomyces</taxon>
    </lineage>
</organism>
<evidence type="ECO:0000313" key="3">
    <source>
        <dbReference type="Proteomes" id="UP001183410"/>
    </source>
</evidence>
<dbReference type="Gene3D" id="3.40.50.80">
    <property type="entry name" value="Nucleotide-binding domain of ferredoxin-NADP reductase (FNR) module"/>
    <property type="match status" value="1"/>
</dbReference>
<sequence>MGHGWEGAVLRLMRGRDFRFTVTDVEQVTDRYRRVRVTDGGLLAAAPPHPAMWVRLWFDRDGRPHQRAFTLVDPDPATGTFGLEFALHSGAASAWARAAVPGDTIDATLQGSGFEPPEPAPGRLLVVGDPAALPAINSLLAAHPETPATLWFEVPHPEDRALPFGTDPARHDLRLVEPGPSGDQLVERVRAELPALVDDPERVYAWVTCDTATTRALGGFLRRQVGLPRRRVHALGYWRR</sequence>
<dbReference type="Pfam" id="PF08021">
    <property type="entry name" value="FAD_binding_9"/>
    <property type="match status" value="1"/>
</dbReference>
<comment type="caution">
    <text evidence="2">The sequence shown here is derived from an EMBL/GenBank/DDBJ whole genome shotgun (WGS) entry which is preliminary data.</text>
</comment>
<dbReference type="PANTHER" id="PTHR30157">
    <property type="entry name" value="FERRIC REDUCTASE, NADPH-DEPENDENT"/>
    <property type="match status" value="1"/>
</dbReference>
<evidence type="ECO:0000259" key="1">
    <source>
        <dbReference type="PROSITE" id="PS51384"/>
    </source>
</evidence>
<name>A0ABU2JU30_9ACTN</name>
<dbReference type="InterPro" id="IPR039374">
    <property type="entry name" value="SIP_fam"/>
</dbReference>
<protein>
    <submittedName>
        <fullName evidence="2">Siderophore-interacting protein</fullName>
    </submittedName>
</protein>
<dbReference type="InterPro" id="IPR017938">
    <property type="entry name" value="Riboflavin_synthase-like_b-brl"/>
</dbReference>
<dbReference type="RefSeq" id="WP_311668583.1">
    <property type="nucleotide sequence ID" value="NZ_JAVREO010000011.1"/>
</dbReference>
<dbReference type="PANTHER" id="PTHR30157:SF0">
    <property type="entry name" value="NADPH-DEPENDENT FERRIC-CHELATE REDUCTASE"/>
    <property type="match status" value="1"/>
</dbReference>
<dbReference type="Proteomes" id="UP001183410">
    <property type="component" value="Unassembled WGS sequence"/>
</dbReference>
<evidence type="ECO:0000313" key="2">
    <source>
        <dbReference type="EMBL" id="MDT0268496.1"/>
    </source>
</evidence>
<dbReference type="InterPro" id="IPR007037">
    <property type="entry name" value="SIP_rossman_dom"/>
</dbReference>
<feature type="domain" description="FAD-binding FR-type" evidence="1">
    <location>
        <begin position="15"/>
        <end position="117"/>
    </location>
</feature>
<dbReference type="PROSITE" id="PS51384">
    <property type="entry name" value="FAD_FR"/>
    <property type="match status" value="1"/>
</dbReference>
<dbReference type="Pfam" id="PF04954">
    <property type="entry name" value="SIP"/>
    <property type="match status" value="1"/>
</dbReference>